<dbReference type="Gene3D" id="1.25.40.10">
    <property type="entry name" value="Tetratricopeptide repeat domain"/>
    <property type="match status" value="1"/>
</dbReference>
<organism evidence="1 2">
    <name type="scientific">Geoalkalibacter subterraneus</name>
    <dbReference type="NCBI Taxonomy" id="483547"/>
    <lineage>
        <taxon>Bacteria</taxon>
        <taxon>Pseudomonadati</taxon>
        <taxon>Thermodesulfobacteriota</taxon>
        <taxon>Desulfuromonadia</taxon>
        <taxon>Desulfuromonadales</taxon>
        <taxon>Geoalkalibacteraceae</taxon>
        <taxon>Geoalkalibacter</taxon>
    </lineage>
</organism>
<reference evidence="1 2" key="1">
    <citation type="journal article" date="2015" name="Genome Announc.">
        <title>Genomes of Geoalkalibacter ferrihydriticus Z-0531T and Geoalkalibacter subterraneus Red1T, Two Haloalkaliphilic Metal-Reducing Deltaproteobacteria.</title>
        <authorList>
            <person name="Badalamenti J.P."/>
            <person name="Krajmalnik-Brown R."/>
            <person name="Torres C.I."/>
            <person name="Bond D.R."/>
        </authorList>
    </citation>
    <scope>NUCLEOTIDE SEQUENCE [LARGE SCALE GENOMIC DNA]</scope>
    <source>
        <strain evidence="1 2">Red1</strain>
    </source>
</reference>
<name>A0A0B5FQ97_9BACT</name>
<dbReference type="KEGG" id="gsb:GSUB_06395"/>
<accession>A0A0B5FQ97</accession>
<evidence type="ECO:0000313" key="2">
    <source>
        <dbReference type="Proteomes" id="UP000035036"/>
    </source>
</evidence>
<sequence length="181" mass="20143">MPRIDRFDILLIGGLLLTLAGLGLLMLHGEAQQGSERGAALERALEKRLAAQARLAFLTDLYQPVEDLRKEGKNQQALLTLEEIARDYPGEAHGLILRGAILREMGVFERAVDSYVEAVQLNGDYVDDKSPLSRRTEIRQLVDDGVTRLRARLEAQGDNPSLLETLKKVYYLQSRLAGGCE</sequence>
<dbReference type="HOGENOM" id="CLU_1494180_0_0_7"/>
<dbReference type="OrthoDB" id="5396447at2"/>
<dbReference type="AlphaFoldDB" id="A0A0B5FQ97"/>
<dbReference type="InterPro" id="IPR011990">
    <property type="entry name" value="TPR-like_helical_dom_sf"/>
</dbReference>
<dbReference type="Proteomes" id="UP000035036">
    <property type="component" value="Chromosome"/>
</dbReference>
<protein>
    <submittedName>
        <fullName evidence="1">Uncharacterized protein</fullName>
    </submittedName>
</protein>
<dbReference type="RefSeq" id="WP_040199818.1">
    <property type="nucleotide sequence ID" value="NZ_CP010311.1"/>
</dbReference>
<gene>
    <name evidence="1" type="ORF">GSUB_06395</name>
</gene>
<keyword evidence="2" id="KW-1185">Reference proteome</keyword>
<evidence type="ECO:0000313" key="1">
    <source>
        <dbReference type="EMBL" id="AJF06260.1"/>
    </source>
</evidence>
<dbReference type="STRING" id="483547.GSUB_06395"/>
<dbReference type="SUPFAM" id="SSF48452">
    <property type="entry name" value="TPR-like"/>
    <property type="match status" value="1"/>
</dbReference>
<dbReference type="EMBL" id="CP010311">
    <property type="protein sequence ID" value="AJF06260.1"/>
    <property type="molecule type" value="Genomic_DNA"/>
</dbReference>
<proteinExistence type="predicted"/>